<dbReference type="EMBL" id="ML976149">
    <property type="protein sequence ID" value="KAF1937194.1"/>
    <property type="molecule type" value="Genomic_DNA"/>
</dbReference>
<sequence>MHSTALFSALLASTVCALSLPPLIRLILGVTEPLSENAPLLPILQVPTPPLTSPPHLSIGPGMEHGEMRDVLTMGTRALYIC</sequence>
<evidence type="ECO:0008006" key="4">
    <source>
        <dbReference type="Google" id="ProtNLM"/>
    </source>
</evidence>
<keyword evidence="3" id="KW-1185">Reference proteome</keyword>
<keyword evidence="1" id="KW-0732">Signal</keyword>
<feature type="signal peptide" evidence="1">
    <location>
        <begin position="1"/>
        <end position="17"/>
    </location>
</feature>
<name>A0A6A5SC98_9PLEO</name>
<proteinExistence type="predicted"/>
<dbReference type="Proteomes" id="UP000800038">
    <property type="component" value="Unassembled WGS sequence"/>
</dbReference>
<evidence type="ECO:0000313" key="2">
    <source>
        <dbReference type="EMBL" id="KAF1937194.1"/>
    </source>
</evidence>
<dbReference type="OrthoDB" id="10033702at2759"/>
<evidence type="ECO:0000256" key="1">
    <source>
        <dbReference type="SAM" id="SignalP"/>
    </source>
</evidence>
<protein>
    <recommendedName>
        <fullName evidence="4">Secreted protein</fullName>
    </recommendedName>
</protein>
<gene>
    <name evidence="2" type="ORF">EJ02DRAFT_62767</name>
</gene>
<evidence type="ECO:0000313" key="3">
    <source>
        <dbReference type="Proteomes" id="UP000800038"/>
    </source>
</evidence>
<organism evidence="2 3">
    <name type="scientific">Clathrospora elynae</name>
    <dbReference type="NCBI Taxonomy" id="706981"/>
    <lineage>
        <taxon>Eukaryota</taxon>
        <taxon>Fungi</taxon>
        <taxon>Dikarya</taxon>
        <taxon>Ascomycota</taxon>
        <taxon>Pezizomycotina</taxon>
        <taxon>Dothideomycetes</taxon>
        <taxon>Pleosporomycetidae</taxon>
        <taxon>Pleosporales</taxon>
        <taxon>Diademaceae</taxon>
        <taxon>Clathrospora</taxon>
    </lineage>
</organism>
<reference evidence="2" key="1">
    <citation type="journal article" date="2020" name="Stud. Mycol.">
        <title>101 Dothideomycetes genomes: a test case for predicting lifestyles and emergence of pathogens.</title>
        <authorList>
            <person name="Haridas S."/>
            <person name="Albert R."/>
            <person name="Binder M."/>
            <person name="Bloem J."/>
            <person name="Labutti K."/>
            <person name="Salamov A."/>
            <person name="Andreopoulos B."/>
            <person name="Baker S."/>
            <person name="Barry K."/>
            <person name="Bills G."/>
            <person name="Bluhm B."/>
            <person name="Cannon C."/>
            <person name="Castanera R."/>
            <person name="Culley D."/>
            <person name="Daum C."/>
            <person name="Ezra D."/>
            <person name="Gonzalez J."/>
            <person name="Henrissat B."/>
            <person name="Kuo A."/>
            <person name="Liang C."/>
            <person name="Lipzen A."/>
            <person name="Lutzoni F."/>
            <person name="Magnuson J."/>
            <person name="Mondo S."/>
            <person name="Nolan M."/>
            <person name="Ohm R."/>
            <person name="Pangilinan J."/>
            <person name="Park H.-J."/>
            <person name="Ramirez L."/>
            <person name="Alfaro M."/>
            <person name="Sun H."/>
            <person name="Tritt A."/>
            <person name="Yoshinaga Y."/>
            <person name="Zwiers L.-H."/>
            <person name="Turgeon B."/>
            <person name="Goodwin S."/>
            <person name="Spatafora J."/>
            <person name="Crous P."/>
            <person name="Grigoriev I."/>
        </authorList>
    </citation>
    <scope>NUCLEOTIDE SEQUENCE</scope>
    <source>
        <strain evidence="2">CBS 161.51</strain>
    </source>
</reference>
<accession>A0A6A5SC98</accession>
<feature type="chain" id="PRO_5025601044" description="Secreted protein" evidence="1">
    <location>
        <begin position="18"/>
        <end position="82"/>
    </location>
</feature>
<dbReference type="AlphaFoldDB" id="A0A6A5SC98"/>